<evidence type="ECO:0000256" key="1">
    <source>
        <dbReference type="SAM" id="Phobius"/>
    </source>
</evidence>
<proteinExistence type="predicted"/>
<feature type="transmembrane region" description="Helical" evidence="1">
    <location>
        <begin position="193"/>
        <end position="210"/>
    </location>
</feature>
<dbReference type="PANTHER" id="PTHR39456">
    <property type="entry name" value="METAL-DEPENDENT HYDROLASE"/>
    <property type="match status" value="1"/>
</dbReference>
<dbReference type="EMBL" id="JAEDAH010000103">
    <property type="protein sequence ID" value="MCA6065283.1"/>
    <property type="molecule type" value="Genomic_DNA"/>
</dbReference>
<keyword evidence="2" id="KW-0378">Hydrolase</keyword>
<dbReference type="InterPro" id="IPR016516">
    <property type="entry name" value="UCP07580"/>
</dbReference>
<keyword evidence="1" id="KW-0812">Transmembrane</keyword>
<organism evidence="2 3">
    <name type="scientific">Thalassolituus marinus</name>
    <dbReference type="NCBI Taxonomy" id="671053"/>
    <lineage>
        <taxon>Bacteria</taxon>
        <taxon>Pseudomonadati</taxon>
        <taxon>Pseudomonadota</taxon>
        <taxon>Gammaproteobacteria</taxon>
        <taxon>Oceanospirillales</taxon>
        <taxon>Oceanospirillaceae</taxon>
        <taxon>Thalassolituus</taxon>
    </lineage>
</organism>
<dbReference type="Pfam" id="PF10118">
    <property type="entry name" value="Metal_hydrol"/>
    <property type="match status" value="1"/>
</dbReference>
<dbReference type="RefSeq" id="WP_225677075.1">
    <property type="nucleotide sequence ID" value="NZ_JAEDAH010000103.1"/>
</dbReference>
<comment type="caution">
    <text evidence="2">The sequence shown here is derived from an EMBL/GenBank/DDBJ whole genome shotgun (WGS) entry which is preliminary data.</text>
</comment>
<accession>A0ABS7ZVN6</accession>
<dbReference type="GO" id="GO:0016787">
    <property type="term" value="F:hydrolase activity"/>
    <property type="evidence" value="ECO:0007669"/>
    <property type="project" value="UniProtKB-KW"/>
</dbReference>
<reference evidence="2 3" key="1">
    <citation type="submission" date="2020-12" db="EMBL/GenBank/DDBJ databases">
        <title>Novel Thalassolituus-related marine hydrocarbonoclastic bacteria mediated algae-derived hydrocarbons mineralization in twilight zone of the northern South China Sea.</title>
        <authorList>
            <person name="Dong C."/>
        </authorList>
    </citation>
    <scope>NUCLEOTIDE SEQUENCE [LARGE SCALE GENOMIC DNA]</scope>
    <source>
        <strain evidence="2 3">IMCC1826</strain>
    </source>
</reference>
<keyword evidence="3" id="KW-1185">Reference proteome</keyword>
<keyword evidence="1" id="KW-0472">Membrane</keyword>
<gene>
    <name evidence="2" type="ORF">I9W95_16930</name>
</gene>
<dbReference type="Proteomes" id="UP000714380">
    <property type="component" value="Unassembled WGS sequence"/>
</dbReference>
<protein>
    <submittedName>
        <fullName evidence="2">Metal-dependent hydrolase</fullName>
    </submittedName>
</protein>
<dbReference type="PANTHER" id="PTHR39456:SF1">
    <property type="entry name" value="METAL-DEPENDENT HYDROLASE"/>
    <property type="match status" value="1"/>
</dbReference>
<evidence type="ECO:0000313" key="3">
    <source>
        <dbReference type="Proteomes" id="UP000714380"/>
    </source>
</evidence>
<keyword evidence="1" id="KW-1133">Transmembrane helix</keyword>
<sequence length="281" mass="33224">MTDYNNNAQSIEIKPRRMAFDTSAPMRKYSFDNNSLISTFFYALSAMFPDGERFFIHSVRNYQNDIDDPQLLAQIRGFIGQEAHHGHSHEGLNQAIQDMGFPMDEVTNHMKGRIEMLKRVFGKGRQLALTVAMEHFTASLAEFLLENPEILDDVDPTIRKMLIWHAVEEIEHKAVAFDVYRLKVNNEFMRKRVMVIAMISLFTRIAYFQYRMLREDRHMPSLKEWWGALKFFWGKKGILRDNLRGMRMFFRTGFHPWDIDQHHLIDGWQERYPDIAALQTN</sequence>
<name>A0ABS7ZVN6_9GAMM</name>
<dbReference type="PIRSF" id="PIRSF007580">
    <property type="entry name" value="UCP07580"/>
    <property type="match status" value="1"/>
</dbReference>
<evidence type="ECO:0000313" key="2">
    <source>
        <dbReference type="EMBL" id="MCA6065283.1"/>
    </source>
</evidence>